<dbReference type="OrthoDB" id="637682at2759"/>
<protein>
    <submittedName>
        <fullName evidence="4">Nucleolar protein 12</fullName>
    </submittedName>
</protein>
<evidence type="ECO:0000256" key="1">
    <source>
        <dbReference type="ARBA" id="ARBA00007692"/>
    </source>
</evidence>
<accession>A0A4D6KX13</accession>
<dbReference type="SMART" id="SM00733">
    <property type="entry name" value="Mterf"/>
    <property type="match status" value="5"/>
</dbReference>
<dbReference type="GO" id="GO:0006353">
    <property type="term" value="P:DNA-templated transcription termination"/>
    <property type="evidence" value="ECO:0007669"/>
    <property type="project" value="UniProtKB-KW"/>
</dbReference>
<keyword evidence="2" id="KW-0805">Transcription regulation</keyword>
<dbReference type="EMBL" id="CP039346">
    <property type="protein sequence ID" value="QCD79969.1"/>
    <property type="molecule type" value="Genomic_DNA"/>
</dbReference>
<dbReference type="FunFam" id="1.25.70.10:FF:000001">
    <property type="entry name" value="Mitochondrial transcription termination factor-like"/>
    <property type="match status" value="1"/>
</dbReference>
<dbReference type="InterPro" id="IPR003690">
    <property type="entry name" value="MTERF"/>
</dbReference>
<keyword evidence="2" id="KW-0806">Transcription termination</keyword>
<reference evidence="4 5" key="1">
    <citation type="submission" date="2019-04" db="EMBL/GenBank/DDBJ databases">
        <title>An improved genome assembly and genetic linkage map for asparagus bean, Vigna unguiculata ssp. sesquipedialis.</title>
        <authorList>
            <person name="Xia Q."/>
            <person name="Zhang R."/>
            <person name="Dong Y."/>
        </authorList>
    </citation>
    <scope>NUCLEOTIDE SEQUENCE [LARGE SCALE GENOMIC DNA]</scope>
    <source>
        <tissue evidence="4">Leaf</tissue>
    </source>
</reference>
<proteinExistence type="inferred from homology"/>
<dbReference type="PANTHER" id="PTHR13068">
    <property type="entry name" value="CGI-12 PROTEIN-RELATED"/>
    <property type="match status" value="1"/>
</dbReference>
<dbReference type="Gramene" id="Vigun03g424000.1.v1.2">
    <property type="protein sequence ID" value="Vigun03g424000.1.v1.2.CDS.1"/>
    <property type="gene ID" value="Vigun03g424000.v1.2"/>
</dbReference>
<organism evidence="4 5">
    <name type="scientific">Vigna unguiculata</name>
    <name type="common">Cowpea</name>
    <dbReference type="NCBI Taxonomy" id="3917"/>
    <lineage>
        <taxon>Eukaryota</taxon>
        <taxon>Viridiplantae</taxon>
        <taxon>Streptophyta</taxon>
        <taxon>Embryophyta</taxon>
        <taxon>Tracheophyta</taxon>
        <taxon>Spermatophyta</taxon>
        <taxon>Magnoliopsida</taxon>
        <taxon>eudicotyledons</taxon>
        <taxon>Gunneridae</taxon>
        <taxon>Pentapetalae</taxon>
        <taxon>rosids</taxon>
        <taxon>fabids</taxon>
        <taxon>Fabales</taxon>
        <taxon>Fabaceae</taxon>
        <taxon>Papilionoideae</taxon>
        <taxon>50 kb inversion clade</taxon>
        <taxon>NPAAA clade</taxon>
        <taxon>indigoferoid/millettioid clade</taxon>
        <taxon>Phaseoleae</taxon>
        <taxon>Vigna</taxon>
    </lineage>
</organism>
<keyword evidence="2" id="KW-0804">Transcription</keyword>
<dbReference type="Gene3D" id="1.25.70.10">
    <property type="entry name" value="Transcription termination factor 3, mitochondrial"/>
    <property type="match status" value="2"/>
</dbReference>
<evidence type="ECO:0000313" key="4">
    <source>
        <dbReference type="EMBL" id="QCD79969.1"/>
    </source>
</evidence>
<comment type="similarity">
    <text evidence="1">Belongs to the mTERF family.</text>
</comment>
<evidence type="ECO:0000256" key="3">
    <source>
        <dbReference type="ARBA" id="ARBA00022946"/>
    </source>
</evidence>
<dbReference type="Pfam" id="PF02536">
    <property type="entry name" value="mTERF"/>
    <property type="match status" value="1"/>
</dbReference>
<keyword evidence="3" id="KW-0809">Transit peptide</keyword>
<dbReference type="Proteomes" id="UP000501690">
    <property type="component" value="Linkage Group LG2"/>
</dbReference>
<dbReference type="PANTHER" id="PTHR13068:SF166">
    <property type="entry name" value="TRANSCRIPTION TERMINATION FACTOR MTERF15, MITOCHONDRIAL-LIKE"/>
    <property type="match status" value="1"/>
</dbReference>
<sequence>MFRIYPRTTLGCAEVFEFTTLKWNPLLQHQFPKFQFCTATSTSTSNSRSFVVSYLVNNCAFSQETALKASRNLYFSKPQKPDSVLSFFRNHAFSNSHISQTLQKSPVLLSYNAQKVLLPKFEFLRSKGASSLDIIHTVTACPNFLRRSLENHIIPTYEFIRGLLQNFLTDKQIIDFVILNPPLLYESCVAPNLKLLLDSGVTHSKIVKLLQRWPRVLYLGDISKTVQELKQMGFDASLYTFCVALLAKRTVNESKWAKKIDTYKRWGWSQEQVLLAFRKQPYCMLSSCDKINAVMSYWVEQAGFNSVDLVKSPGVILLSLRKRIAPRACVLQFLVSKRLLRKDASLTAPFVLTEKLFLENYVKRFREDSSHLLKLYTENMSLGNDRDKACM</sequence>
<keyword evidence="5" id="KW-1185">Reference proteome</keyword>
<evidence type="ECO:0000256" key="2">
    <source>
        <dbReference type="ARBA" id="ARBA00022472"/>
    </source>
</evidence>
<evidence type="ECO:0000313" key="5">
    <source>
        <dbReference type="Proteomes" id="UP000501690"/>
    </source>
</evidence>
<dbReference type="GO" id="GO:0003676">
    <property type="term" value="F:nucleic acid binding"/>
    <property type="evidence" value="ECO:0007669"/>
    <property type="project" value="InterPro"/>
</dbReference>
<name>A0A4D6KX13_VIGUN</name>
<dbReference type="InterPro" id="IPR038538">
    <property type="entry name" value="MTERF_sf"/>
</dbReference>
<gene>
    <name evidence="4" type="ORF">DEO72_LG2g287</name>
</gene>
<dbReference type="AlphaFoldDB" id="A0A4D6KX13"/>